<protein>
    <submittedName>
        <fullName evidence="1">Uncharacterized protein</fullName>
    </submittedName>
</protein>
<dbReference type="AlphaFoldDB" id="A0A1W2G6L7"/>
<sequence>MLKVKGCAKTRNIDKYVIFDRKTEKSSNSGVKITCLDKKIRNMKVNRLKTEGNIYFCSINLKYKLYT</sequence>
<keyword evidence="2" id="KW-1185">Reference proteome</keyword>
<organism evidence="1 2">
    <name type="scientific">Reichenbachiella faecimaris</name>
    <dbReference type="NCBI Taxonomy" id="692418"/>
    <lineage>
        <taxon>Bacteria</taxon>
        <taxon>Pseudomonadati</taxon>
        <taxon>Bacteroidota</taxon>
        <taxon>Cytophagia</taxon>
        <taxon>Cytophagales</taxon>
        <taxon>Reichenbachiellaceae</taxon>
        <taxon>Reichenbachiella</taxon>
    </lineage>
</organism>
<name>A0A1W2G6L7_REIFA</name>
<accession>A0A1W2G6L7</accession>
<reference evidence="1 2" key="1">
    <citation type="submission" date="2017-04" db="EMBL/GenBank/DDBJ databases">
        <authorList>
            <person name="Afonso C.L."/>
            <person name="Miller P.J."/>
            <person name="Scott M.A."/>
            <person name="Spackman E."/>
            <person name="Goraichik I."/>
            <person name="Dimitrov K.M."/>
            <person name="Suarez D.L."/>
            <person name="Swayne D.E."/>
        </authorList>
    </citation>
    <scope>NUCLEOTIDE SEQUENCE [LARGE SCALE GENOMIC DNA]</scope>
    <source>
        <strain evidence="1 2">DSM 26133</strain>
    </source>
</reference>
<evidence type="ECO:0000313" key="1">
    <source>
        <dbReference type="EMBL" id="SMD31988.1"/>
    </source>
</evidence>
<gene>
    <name evidence="1" type="ORF">SAMN04488029_0326</name>
</gene>
<dbReference type="EMBL" id="FWYF01000001">
    <property type="protein sequence ID" value="SMD31988.1"/>
    <property type="molecule type" value="Genomic_DNA"/>
</dbReference>
<dbReference type="STRING" id="692418.SAMN04488029_0326"/>
<dbReference type="Proteomes" id="UP000192472">
    <property type="component" value="Unassembled WGS sequence"/>
</dbReference>
<evidence type="ECO:0000313" key="2">
    <source>
        <dbReference type="Proteomes" id="UP000192472"/>
    </source>
</evidence>
<proteinExistence type="predicted"/>